<accession>A0A0P1LGR8</accession>
<accession>A0A0P1LBN0</accession>
<accession>A0A0P1LWG6</accession>
<reference evidence="2 5" key="1">
    <citation type="submission" date="2015-11" db="EMBL/GenBank/DDBJ databases">
        <authorList>
            <person name="Varghese N."/>
        </authorList>
    </citation>
    <scope>NUCLEOTIDE SEQUENCE [LARGE SCALE GENOMIC DNA]</scope>
    <source>
        <strain evidence="2 5">JGI-8</strain>
    </source>
</reference>
<dbReference type="AlphaFoldDB" id="A0A0P1LBN0"/>
<dbReference type="PROSITE" id="PS51186">
    <property type="entry name" value="GNAT"/>
    <property type="match status" value="1"/>
</dbReference>
<accession>A0A0P1LXG6</accession>
<dbReference type="Pfam" id="PF13302">
    <property type="entry name" value="Acetyltransf_3"/>
    <property type="match status" value="1"/>
</dbReference>
<dbReference type="InterPro" id="IPR016181">
    <property type="entry name" value="Acyl_CoA_acyltransferase"/>
</dbReference>
<accession>A0A0P1LUD1</accession>
<dbReference type="Proteomes" id="UP000182011">
    <property type="component" value="Unassembled WGS sequence"/>
</dbReference>
<dbReference type="SUPFAM" id="SSF55729">
    <property type="entry name" value="Acyl-CoA N-acyltransferases (Nat)"/>
    <property type="match status" value="1"/>
</dbReference>
<organism evidence="3 4">
    <name type="scientific">Candidatus Kryptonium thompsonii</name>
    <dbReference type="NCBI Taxonomy" id="1633631"/>
    <lineage>
        <taxon>Bacteria</taxon>
        <taxon>Pseudomonadati</taxon>
        <taxon>Candidatus Kryptoniota</taxon>
        <taxon>Candidatus Kryptonium</taxon>
    </lineage>
</organism>
<sequence>MIRVHDIVLKGEKTLLRPFTPDDLEMAFKWNNDPLVLEAEGEPEHTWDEVVEVYEYLSNNGFLFIIEAVDLPEPEPIGEICLLYDNDYERLGVEDKNEVIYCVPTLIGKPQYWGRGYGKDAIKTVLKFAFEVMGADRVFATDIFSFSERSIRLFNSLGFDEVRRDKNRIYYRGRYYDIVDFCITRDKYFLLNKSFAGNQNFPDKGGK</sequence>
<dbReference type="Proteomes" id="UP000182200">
    <property type="component" value="Unassembled WGS sequence"/>
</dbReference>
<evidence type="ECO:0000313" key="3">
    <source>
        <dbReference type="EMBL" id="CUU06915.1"/>
    </source>
</evidence>
<accession>A0A0S4N8L0</accession>
<dbReference type="GO" id="GO:0016747">
    <property type="term" value="F:acyltransferase activity, transferring groups other than amino-acyl groups"/>
    <property type="evidence" value="ECO:0007669"/>
    <property type="project" value="InterPro"/>
</dbReference>
<gene>
    <name evidence="3" type="ORF">JGI4_01641</name>
    <name evidence="2" type="ORF">JGI8_00381</name>
</gene>
<dbReference type="PANTHER" id="PTHR43415">
    <property type="entry name" value="SPERMIDINE N(1)-ACETYLTRANSFERASE"/>
    <property type="match status" value="1"/>
</dbReference>
<dbReference type="EMBL" id="FAOP01000006">
    <property type="protein sequence ID" value="CUU06915.1"/>
    <property type="molecule type" value="Genomic_DNA"/>
</dbReference>
<reference evidence="3 4" key="2">
    <citation type="submission" date="2015-11" db="EMBL/GenBank/DDBJ databases">
        <authorList>
            <person name="Zhang Y."/>
            <person name="Guo Z."/>
        </authorList>
    </citation>
    <scope>NUCLEOTIDE SEQUENCE [LARGE SCALE GENOMIC DNA]</scope>
    <source>
        <strain evidence="3">JGI-4</strain>
    </source>
</reference>
<dbReference type="Gene3D" id="3.40.630.30">
    <property type="match status" value="1"/>
</dbReference>
<evidence type="ECO:0000313" key="4">
    <source>
        <dbReference type="Proteomes" id="UP000182011"/>
    </source>
</evidence>
<evidence type="ECO:0000313" key="5">
    <source>
        <dbReference type="Proteomes" id="UP000182200"/>
    </source>
</evidence>
<evidence type="ECO:0000259" key="1">
    <source>
        <dbReference type="PROSITE" id="PS51186"/>
    </source>
</evidence>
<protein>
    <submittedName>
        <fullName evidence="3">Protein N-acetyltransferase, RimJ/RimL family</fullName>
    </submittedName>
</protein>
<keyword evidence="3" id="KW-0808">Transferase</keyword>
<name>A0A0P1LBN0_9BACT</name>
<evidence type="ECO:0000313" key="2">
    <source>
        <dbReference type="EMBL" id="CUS80165.1"/>
    </source>
</evidence>
<accession>A0A0P1LAZ3</accession>
<accession>A0A0P1M2Z7</accession>
<dbReference type="STRING" id="1633631.GCA_001442925_01636"/>
<keyword evidence="5" id="KW-1185">Reference proteome</keyword>
<dbReference type="RefSeq" id="WP_047134349.1">
    <property type="nucleotide sequence ID" value="NZ_CZVI01000003.1"/>
</dbReference>
<dbReference type="InterPro" id="IPR000182">
    <property type="entry name" value="GNAT_dom"/>
</dbReference>
<feature type="domain" description="N-acetyltransferase" evidence="1">
    <location>
        <begin position="14"/>
        <end position="177"/>
    </location>
</feature>
<dbReference type="EMBL" id="CZVI01000003">
    <property type="protein sequence ID" value="CUS80165.1"/>
    <property type="molecule type" value="Genomic_DNA"/>
</dbReference>
<accession>A0A0P1MYM7</accession>
<proteinExistence type="predicted"/>
<dbReference type="PANTHER" id="PTHR43415:SF3">
    <property type="entry name" value="GNAT-FAMILY ACETYLTRANSFERASE"/>
    <property type="match status" value="1"/>
</dbReference>